<dbReference type="EMBL" id="JAEEAQ010000003">
    <property type="protein sequence ID" value="MBI0311573.1"/>
    <property type="molecule type" value="Genomic_DNA"/>
</dbReference>
<dbReference type="InterPro" id="IPR058240">
    <property type="entry name" value="rSAM_sf"/>
</dbReference>
<evidence type="ECO:0000256" key="5">
    <source>
        <dbReference type="ARBA" id="ARBA00022898"/>
    </source>
</evidence>
<dbReference type="PANTHER" id="PTHR30538:SF0">
    <property type="entry name" value="L-LYSINE 2,3-AMINOMUTASE AQ_1632-RELATED"/>
    <property type="match status" value="1"/>
</dbReference>
<name>A0ABS0R3D6_9ACTN</name>
<keyword evidence="2" id="KW-0004">4Fe-4S</keyword>
<gene>
    <name evidence="8" type="ORF">JBF12_00675</name>
</gene>
<protein>
    <submittedName>
        <fullName evidence="8">Lysine 2,3-aminomutase</fullName>
    </submittedName>
</protein>
<dbReference type="Gene3D" id="3.20.20.70">
    <property type="entry name" value="Aldolase class I"/>
    <property type="match status" value="1"/>
</dbReference>
<evidence type="ECO:0000256" key="2">
    <source>
        <dbReference type="ARBA" id="ARBA00022485"/>
    </source>
</evidence>
<sequence>MHKTAIPIVGMACATAPLGFEQGKGLELSVDKFTPYNGKTIQRAPQWGRVPGELREAVTVVSQVLPFRTNQYVLDELINWDNIPDDPIFRLNFPHRAMLDDTDYATLRDVIAAGDKRQIALHAGKLRKRMNPHPAGQQTHNVPELDGKEMSGMQHKYSQTILLFPKHGQTCHAYCTFCFRWPQFVGDGELAFAAEDAQGLSAYLARHREVTDVLITGGDPLIMRTNTLARYIEPLLAPEFEHVQNIRIGTKSVAYWPQRFVTDRDADELIRLFERVVNAGKHLAIMGHYNHPAELRPDIAQTALKRIIAAGANARLQSPILRHINDNAEAWRELWTTGVRLGAIPYYMFVERDTGARSYFEIPLVRAYEIFRDAYQRVSGLARTVRGPSMSAFPGKVLIDGTPTIRGEKVFALQFLQGRHADWARRPFYAGYDPDATWFDQLTPAFGAEKFFFEDELPLPSPTARELAVVGA</sequence>
<evidence type="ECO:0000256" key="6">
    <source>
        <dbReference type="ARBA" id="ARBA00023004"/>
    </source>
</evidence>
<comment type="caution">
    <text evidence="8">The sequence shown here is derived from an EMBL/GenBank/DDBJ whole genome shotgun (WGS) entry which is preliminary data.</text>
</comment>
<dbReference type="SFLD" id="SFLDG01070">
    <property type="entry name" value="PLP-dependent"/>
    <property type="match status" value="1"/>
</dbReference>
<accession>A0ABS0R3D6</accession>
<dbReference type="Proteomes" id="UP000638849">
    <property type="component" value="Unassembled WGS sequence"/>
</dbReference>
<dbReference type="InterPro" id="IPR013785">
    <property type="entry name" value="Aldolase_TIM"/>
</dbReference>
<keyword evidence="5" id="KW-0663">Pyridoxal phosphate</keyword>
<evidence type="ECO:0000256" key="3">
    <source>
        <dbReference type="ARBA" id="ARBA00022691"/>
    </source>
</evidence>
<evidence type="ECO:0000256" key="7">
    <source>
        <dbReference type="ARBA" id="ARBA00023014"/>
    </source>
</evidence>
<keyword evidence="6" id="KW-0408">Iron</keyword>
<evidence type="ECO:0000256" key="4">
    <source>
        <dbReference type="ARBA" id="ARBA00022723"/>
    </source>
</evidence>
<evidence type="ECO:0000256" key="1">
    <source>
        <dbReference type="ARBA" id="ARBA00001933"/>
    </source>
</evidence>
<keyword evidence="9" id="KW-1185">Reference proteome</keyword>
<keyword evidence="3" id="KW-0949">S-adenosyl-L-methionine</keyword>
<proteinExistence type="predicted"/>
<dbReference type="CDD" id="cd01335">
    <property type="entry name" value="Radical_SAM"/>
    <property type="match status" value="1"/>
</dbReference>
<dbReference type="RefSeq" id="WP_198274856.1">
    <property type="nucleotide sequence ID" value="NZ_BAAAIF010000001.1"/>
</dbReference>
<evidence type="ECO:0000313" key="8">
    <source>
        <dbReference type="EMBL" id="MBI0311573.1"/>
    </source>
</evidence>
<dbReference type="SFLD" id="SFLDS00029">
    <property type="entry name" value="Radical_SAM"/>
    <property type="match status" value="1"/>
</dbReference>
<dbReference type="InterPro" id="IPR003739">
    <property type="entry name" value="Lys_aminomutase/Glu_NH3_mut"/>
</dbReference>
<keyword evidence="4" id="KW-0479">Metal-binding</keyword>
<dbReference type="SUPFAM" id="SSF102114">
    <property type="entry name" value="Radical SAM enzymes"/>
    <property type="match status" value="1"/>
</dbReference>
<organism evidence="8 9">
    <name type="scientific">Streptomyces javensis</name>
    <dbReference type="NCBI Taxonomy" id="114698"/>
    <lineage>
        <taxon>Bacteria</taxon>
        <taxon>Bacillati</taxon>
        <taxon>Actinomycetota</taxon>
        <taxon>Actinomycetes</taxon>
        <taxon>Kitasatosporales</taxon>
        <taxon>Streptomycetaceae</taxon>
        <taxon>Streptomyces</taxon>
        <taxon>Streptomyces violaceusniger group</taxon>
    </lineage>
</organism>
<dbReference type="InterPro" id="IPR007197">
    <property type="entry name" value="rSAM"/>
</dbReference>
<keyword evidence="7" id="KW-0411">Iron-sulfur</keyword>
<reference evidence="8 9" key="1">
    <citation type="submission" date="2020-12" db="EMBL/GenBank/DDBJ databases">
        <authorList>
            <person name="Kusuma A.B."/>
            <person name="Nouioui I."/>
            <person name="Goodfellow M."/>
        </authorList>
    </citation>
    <scope>NUCLEOTIDE SEQUENCE [LARGE SCALE GENOMIC DNA]</scope>
    <source>
        <strain evidence="8 9">DSM 41764</strain>
    </source>
</reference>
<dbReference type="PANTHER" id="PTHR30538">
    <property type="entry name" value="LYSINE 2,3-AMINOMUTASE-RELATED"/>
    <property type="match status" value="1"/>
</dbReference>
<comment type="cofactor">
    <cofactor evidence="1">
        <name>pyridoxal 5'-phosphate</name>
        <dbReference type="ChEBI" id="CHEBI:597326"/>
    </cofactor>
</comment>
<evidence type="ECO:0000313" key="9">
    <source>
        <dbReference type="Proteomes" id="UP000638849"/>
    </source>
</evidence>